<feature type="coiled-coil region" evidence="1">
    <location>
        <begin position="23"/>
        <end position="50"/>
    </location>
</feature>
<proteinExistence type="predicted"/>
<keyword evidence="3" id="KW-1185">Reference proteome</keyword>
<dbReference type="InParanoid" id="A0A068VR24"/>
<dbReference type="EMBL" id="HG750528">
    <property type="protein sequence ID" value="CDP22168.1"/>
    <property type="molecule type" value="Genomic_DNA"/>
</dbReference>
<keyword evidence="1" id="KW-0175">Coiled coil</keyword>
<protein>
    <submittedName>
        <fullName evidence="2">DH200=94 genomic scaffold, scaffold_11444</fullName>
    </submittedName>
</protein>
<dbReference type="STRING" id="49390.A0A068VR24"/>
<feature type="non-terminal residue" evidence="2">
    <location>
        <position position="1"/>
    </location>
</feature>
<dbReference type="PhylomeDB" id="A0A068VR24"/>
<dbReference type="OrthoDB" id="2126698at2759"/>
<evidence type="ECO:0000313" key="2">
    <source>
        <dbReference type="EMBL" id="CDP22168.1"/>
    </source>
</evidence>
<organism evidence="2 3">
    <name type="scientific">Coffea canephora</name>
    <name type="common">Robusta coffee</name>
    <dbReference type="NCBI Taxonomy" id="49390"/>
    <lineage>
        <taxon>Eukaryota</taxon>
        <taxon>Viridiplantae</taxon>
        <taxon>Streptophyta</taxon>
        <taxon>Embryophyta</taxon>
        <taxon>Tracheophyta</taxon>
        <taxon>Spermatophyta</taxon>
        <taxon>Magnoliopsida</taxon>
        <taxon>eudicotyledons</taxon>
        <taxon>Gunneridae</taxon>
        <taxon>Pentapetalae</taxon>
        <taxon>asterids</taxon>
        <taxon>lamiids</taxon>
        <taxon>Gentianales</taxon>
        <taxon>Rubiaceae</taxon>
        <taxon>Ixoroideae</taxon>
        <taxon>Gardenieae complex</taxon>
        <taxon>Bertiereae - Coffeeae clade</taxon>
        <taxon>Coffeeae</taxon>
        <taxon>Coffea</taxon>
    </lineage>
</organism>
<evidence type="ECO:0000256" key="1">
    <source>
        <dbReference type="SAM" id="Coils"/>
    </source>
</evidence>
<dbReference type="OMA" id="DKWEDRK"/>
<dbReference type="AlphaFoldDB" id="A0A068VR24"/>
<reference evidence="3" key="1">
    <citation type="journal article" date="2014" name="Science">
        <title>The coffee genome provides insight into the convergent evolution of caffeine biosynthesis.</title>
        <authorList>
            <person name="Denoeud F."/>
            <person name="Carretero-Paulet L."/>
            <person name="Dereeper A."/>
            <person name="Droc G."/>
            <person name="Guyot R."/>
            <person name="Pietrella M."/>
            <person name="Zheng C."/>
            <person name="Alberti A."/>
            <person name="Anthony F."/>
            <person name="Aprea G."/>
            <person name="Aury J.M."/>
            <person name="Bento P."/>
            <person name="Bernard M."/>
            <person name="Bocs S."/>
            <person name="Campa C."/>
            <person name="Cenci A."/>
            <person name="Combes M.C."/>
            <person name="Crouzillat D."/>
            <person name="Da Silva C."/>
            <person name="Daddiego L."/>
            <person name="De Bellis F."/>
            <person name="Dussert S."/>
            <person name="Garsmeur O."/>
            <person name="Gayraud T."/>
            <person name="Guignon V."/>
            <person name="Jahn K."/>
            <person name="Jamilloux V."/>
            <person name="Joet T."/>
            <person name="Labadie K."/>
            <person name="Lan T."/>
            <person name="Leclercq J."/>
            <person name="Lepelley M."/>
            <person name="Leroy T."/>
            <person name="Li L.T."/>
            <person name="Librado P."/>
            <person name="Lopez L."/>
            <person name="Munoz A."/>
            <person name="Noel B."/>
            <person name="Pallavicini A."/>
            <person name="Perrotta G."/>
            <person name="Poncet V."/>
            <person name="Pot D."/>
            <person name="Priyono X."/>
            <person name="Rigoreau M."/>
            <person name="Rouard M."/>
            <person name="Rozas J."/>
            <person name="Tranchant-Dubreuil C."/>
            <person name="VanBuren R."/>
            <person name="Zhang Q."/>
            <person name="Andrade A.C."/>
            <person name="Argout X."/>
            <person name="Bertrand B."/>
            <person name="de Kochko A."/>
            <person name="Graziosi G."/>
            <person name="Henry R.J."/>
            <person name="Jayarama X."/>
            <person name="Ming R."/>
            <person name="Nagai C."/>
            <person name="Rounsley S."/>
            <person name="Sankoff D."/>
            <person name="Giuliano G."/>
            <person name="Albert V.A."/>
            <person name="Wincker P."/>
            <person name="Lashermes P."/>
        </authorList>
    </citation>
    <scope>NUCLEOTIDE SEQUENCE [LARGE SCALE GENOMIC DNA]</scope>
    <source>
        <strain evidence="3">cv. DH200-94</strain>
    </source>
</reference>
<accession>A0A068VR24</accession>
<name>A0A068VR24_COFCA</name>
<gene>
    <name evidence="2" type="ORF">GSCOC_T00011347001</name>
</gene>
<sequence>GLWSGMLGGTVMQTIILLWVTVRTNWTKEVEAALKRLDKWEDRKKEALLKG</sequence>
<dbReference type="Proteomes" id="UP000295252">
    <property type="component" value="Unassembled WGS sequence"/>
</dbReference>
<evidence type="ECO:0000313" key="3">
    <source>
        <dbReference type="Proteomes" id="UP000295252"/>
    </source>
</evidence>
<dbReference type="Gramene" id="CDP22168">
    <property type="protein sequence ID" value="CDP22168"/>
    <property type="gene ID" value="GSCOC_T00011347001"/>
</dbReference>